<dbReference type="Gene3D" id="3.40.50.300">
    <property type="entry name" value="P-loop containing nucleotide triphosphate hydrolases"/>
    <property type="match status" value="1"/>
</dbReference>
<evidence type="ECO:0000313" key="3">
    <source>
        <dbReference type="EMBL" id="MCC5602459.1"/>
    </source>
</evidence>
<feature type="domain" description="UvrD-like helicase C-terminal" evidence="1">
    <location>
        <begin position="110"/>
        <end position="161"/>
    </location>
</feature>
<feature type="domain" description="TATA-binding-like protein" evidence="2">
    <location>
        <begin position="233"/>
        <end position="298"/>
    </location>
</feature>
<evidence type="ECO:0000259" key="1">
    <source>
        <dbReference type="Pfam" id="PF13538"/>
    </source>
</evidence>
<keyword evidence="3" id="KW-0547">Nucleotide-binding</keyword>
<reference evidence="3 4" key="1">
    <citation type="journal article" date="2021" name="Microorganisms">
        <title>Genome Evolution of Filamentous Cyanobacterium Nostoc Species: From Facultative Symbiosis to Free Living.</title>
        <authorList>
            <person name="Huo D."/>
            <person name="Li H."/>
            <person name="Cai F."/>
            <person name="Guo X."/>
            <person name="Qiao Z."/>
            <person name="Wang W."/>
            <person name="Yu G."/>
            <person name="Li R."/>
        </authorList>
    </citation>
    <scope>NUCLEOTIDE SEQUENCE [LARGE SCALE GENOMIC DNA]</scope>
    <source>
        <strain evidence="3 4">CHAB 5714</strain>
    </source>
</reference>
<dbReference type="SUPFAM" id="SSF52540">
    <property type="entry name" value="P-loop containing nucleoside triphosphate hydrolases"/>
    <property type="match status" value="1"/>
</dbReference>
<gene>
    <name evidence="3" type="ORF">LC586_25535</name>
</gene>
<dbReference type="InterPro" id="IPR027417">
    <property type="entry name" value="P-loop_NTPase"/>
</dbReference>
<keyword evidence="3" id="KW-0067">ATP-binding</keyword>
<dbReference type="EMBL" id="JAIVFQ010000051">
    <property type="protein sequence ID" value="MCC5602459.1"/>
    <property type="molecule type" value="Genomic_DNA"/>
</dbReference>
<dbReference type="Pfam" id="PF22721">
    <property type="entry name" value="TBP-TOTE"/>
    <property type="match status" value="1"/>
</dbReference>
<evidence type="ECO:0000259" key="2">
    <source>
        <dbReference type="Pfam" id="PF22721"/>
    </source>
</evidence>
<accession>A0ABS8IFA4</accession>
<evidence type="ECO:0000313" key="4">
    <source>
        <dbReference type="Proteomes" id="UP001199525"/>
    </source>
</evidence>
<dbReference type="Pfam" id="PF13538">
    <property type="entry name" value="UvrD_C_2"/>
    <property type="match status" value="1"/>
</dbReference>
<organism evidence="3 4">
    <name type="scientific">Nostoc favosum CHAB5714</name>
    <dbReference type="NCBI Taxonomy" id="2780399"/>
    <lineage>
        <taxon>Bacteria</taxon>
        <taxon>Bacillati</taxon>
        <taxon>Cyanobacteriota</taxon>
        <taxon>Cyanophyceae</taxon>
        <taxon>Nostocales</taxon>
        <taxon>Nostocaceae</taxon>
        <taxon>Nostoc</taxon>
        <taxon>Nostoc favosum</taxon>
    </lineage>
</organism>
<proteinExistence type="predicted"/>
<protein>
    <submittedName>
        <fullName evidence="3">ATP-binding domain-containing protein</fullName>
    </submittedName>
</protein>
<keyword evidence="4" id="KW-1185">Reference proteome</keyword>
<name>A0ABS8IFA4_9NOSO</name>
<comment type="caution">
    <text evidence="3">The sequence shown here is derived from an EMBL/GenBank/DDBJ whole genome shotgun (WGS) entry which is preliminary data.</text>
</comment>
<dbReference type="Proteomes" id="UP001199525">
    <property type="component" value="Unassembled WGS sequence"/>
</dbReference>
<dbReference type="GO" id="GO:0005524">
    <property type="term" value="F:ATP binding"/>
    <property type="evidence" value="ECO:0007669"/>
    <property type="project" value="UniProtKB-KW"/>
</dbReference>
<dbReference type="InterPro" id="IPR054572">
    <property type="entry name" value="TBP-TOTE"/>
</dbReference>
<sequence>MGKEEKIALKIIINNQLKEEINACIFEHSDEYNHLRDSEEYRALELDISKFKIRLDNGEQVKTRLGEKEKELNRLLKNAKKQYRSKIKLRLQNDPASNYFKFKNTAFIRYGYAMTVHKSMSYKWPKVVFNTNQGENRGRTNQSYFKWLYTGITRATSQIVLCGYEPITPLSYPNLKIQNSSDNNNYKDLVKSYFISKQDADLSKLLFESLSEDLKQYFDEQFKNTVLIGLSLFISQKIKSSNFKIQAVKHNQYQEIYEIAETKNQNKTARIMFSYNKDGEFSPPIVQNAEPPQFKDELLFLLTRKITVFNISLEKKDGWREKLYNNLIERLRNRQIYFEYISENNRHDLIKLFGTNGDGKLCIKFDYNQEGFISTITAIYCDDPNLWKIFQEVIHEYN</sequence>
<dbReference type="InterPro" id="IPR027785">
    <property type="entry name" value="UvrD-like_helicase_C"/>
</dbReference>
<dbReference type="CDD" id="cd18809">
    <property type="entry name" value="SF1_C_RecD"/>
    <property type="match status" value="1"/>
</dbReference>
<dbReference type="RefSeq" id="WP_229488025.1">
    <property type="nucleotide sequence ID" value="NZ_JAIVFQ010000051.1"/>
</dbReference>